<dbReference type="EMBL" id="CAXKWB010054996">
    <property type="protein sequence ID" value="CAL4176433.1"/>
    <property type="molecule type" value="Genomic_DNA"/>
</dbReference>
<feature type="compositionally biased region" description="Basic residues" evidence="1">
    <location>
        <begin position="155"/>
        <end position="170"/>
    </location>
</feature>
<dbReference type="Proteomes" id="UP001497623">
    <property type="component" value="Unassembled WGS sequence"/>
</dbReference>
<evidence type="ECO:0000313" key="2">
    <source>
        <dbReference type="EMBL" id="CAL4176433.1"/>
    </source>
</evidence>
<reference evidence="2 3" key="1">
    <citation type="submission" date="2024-05" db="EMBL/GenBank/DDBJ databases">
        <authorList>
            <person name="Wallberg A."/>
        </authorList>
    </citation>
    <scope>NUCLEOTIDE SEQUENCE [LARGE SCALE GENOMIC DNA]</scope>
</reference>
<keyword evidence="3" id="KW-1185">Reference proteome</keyword>
<comment type="caution">
    <text evidence="2">The sequence shown here is derived from an EMBL/GenBank/DDBJ whole genome shotgun (WGS) entry which is preliminary data.</text>
</comment>
<feature type="compositionally biased region" description="Basic residues" evidence="1">
    <location>
        <begin position="233"/>
        <end position="245"/>
    </location>
</feature>
<gene>
    <name evidence="2" type="ORF">MNOR_LOCUS34792</name>
</gene>
<feature type="compositionally biased region" description="Basic residues" evidence="1">
    <location>
        <begin position="274"/>
        <end position="291"/>
    </location>
</feature>
<proteinExistence type="predicted"/>
<organism evidence="2 3">
    <name type="scientific">Meganyctiphanes norvegica</name>
    <name type="common">Northern krill</name>
    <name type="synonym">Thysanopoda norvegica</name>
    <dbReference type="NCBI Taxonomy" id="48144"/>
    <lineage>
        <taxon>Eukaryota</taxon>
        <taxon>Metazoa</taxon>
        <taxon>Ecdysozoa</taxon>
        <taxon>Arthropoda</taxon>
        <taxon>Crustacea</taxon>
        <taxon>Multicrustacea</taxon>
        <taxon>Malacostraca</taxon>
        <taxon>Eumalacostraca</taxon>
        <taxon>Eucarida</taxon>
        <taxon>Euphausiacea</taxon>
        <taxon>Euphausiidae</taxon>
        <taxon>Meganyctiphanes</taxon>
    </lineage>
</organism>
<feature type="region of interest" description="Disordered" evidence="1">
    <location>
        <begin position="145"/>
        <end position="291"/>
    </location>
</feature>
<evidence type="ECO:0000256" key="1">
    <source>
        <dbReference type="SAM" id="MobiDB-lite"/>
    </source>
</evidence>
<evidence type="ECO:0000313" key="3">
    <source>
        <dbReference type="Proteomes" id="UP001497623"/>
    </source>
</evidence>
<feature type="non-terminal residue" evidence="2">
    <location>
        <position position="1"/>
    </location>
</feature>
<dbReference type="AlphaFoldDB" id="A0AAV2SBQ5"/>
<protein>
    <submittedName>
        <fullName evidence="2">Uncharacterized protein</fullName>
    </submittedName>
</protein>
<sequence length="291" mass="33042">RKQNSSAQLSLKQIKQHLPHLEEPLLILNQKYRYQYSRLHNTEDGQNYKNAALNPKYPNHHESSSCVNKISLNILNIPSRHLVEGSSERGALISQCNVLEVEQKREILNLNFPTLIPIQNPIIGRQPNSHHSYYKLPNVHLNSEKLVVPPDPLDRHRRRSHSRSHGRSHGNTHTSRSPSRLRPPTKKIYSASPSRLQVPSRKHVSPSPTRMGYVTSRKHHSSPSSRLPSVGKSSKKKSHSHRSSSYHHADTLIVSEKSHKAQSKEAASITSTNKQKKPPTKSHSHKKPTDL</sequence>
<name>A0AAV2SBQ5_MEGNR</name>
<accession>A0AAV2SBQ5</accession>